<dbReference type="RefSeq" id="YP_009664739.1">
    <property type="nucleotide sequence ID" value="NC_043081.1"/>
</dbReference>
<keyword evidence="7" id="KW-0863">Zinc-finger</keyword>
<keyword evidence="8" id="KW-0862">Zinc</keyword>
<keyword evidence="10" id="KW-0899">Viral immunoevasion</keyword>
<comment type="similarity">
    <text evidence="1">Belongs to the carlaviruses nucleic acid-binding protein family.</text>
</comment>
<keyword evidence="3" id="KW-0941">Suppressor of RNA silencing</keyword>
<dbReference type="Proteomes" id="UP000232600">
    <property type="component" value="Segment"/>
</dbReference>
<keyword evidence="12" id="KW-1185">Reference proteome</keyword>
<evidence type="ECO:0000256" key="7">
    <source>
        <dbReference type="ARBA" id="ARBA00022771"/>
    </source>
</evidence>
<dbReference type="KEGG" id="vg:40524821"/>
<evidence type="ECO:0000256" key="3">
    <source>
        <dbReference type="ARBA" id="ARBA00022463"/>
    </source>
</evidence>
<accession>G5D8W0</accession>
<evidence type="ECO:0000256" key="5">
    <source>
        <dbReference type="ARBA" id="ARBA00022632"/>
    </source>
</evidence>
<dbReference type="GO" id="GO:0003677">
    <property type="term" value="F:DNA binding"/>
    <property type="evidence" value="ECO:0007669"/>
    <property type="project" value="UniProtKB-KW"/>
</dbReference>
<organism evidence="11 12">
    <name type="scientific">Cucumber vein-clearing virus</name>
    <dbReference type="NCBI Taxonomy" id="1092564"/>
    <lineage>
        <taxon>Viruses</taxon>
        <taxon>Riboviria</taxon>
        <taxon>Orthornavirae</taxon>
        <taxon>Kitrinoviricota</taxon>
        <taxon>Alsuviricetes</taxon>
        <taxon>Tymovirales</taxon>
        <taxon>Betaflexiviridae</taxon>
        <taxon>Quinvirinae</taxon>
        <taxon>Carlavirus</taxon>
        <taxon>Carlavirus cucumis</taxon>
    </lineage>
</organism>
<evidence type="ECO:0000256" key="4">
    <source>
        <dbReference type="ARBA" id="ARBA00022581"/>
    </source>
</evidence>
<evidence type="ECO:0000256" key="2">
    <source>
        <dbReference type="ARBA" id="ARBA00017202"/>
    </source>
</evidence>
<dbReference type="GO" id="GO:0052170">
    <property type="term" value="P:symbiont-mediated suppression of host innate immune response"/>
    <property type="evidence" value="ECO:0007669"/>
    <property type="project" value="UniProtKB-KW"/>
</dbReference>
<dbReference type="GO" id="GO:0008270">
    <property type="term" value="F:zinc ion binding"/>
    <property type="evidence" value="ECO:0007669"/>
    <property type="project" value="UniProtKB-KW"/>
</dbReference>
<evidence type="ECO:0000256" key="10">
    <source>
        <dbReference type="ARBA" id="ARBA00023280"/>
    </source>
</evidence>
<name>G5D8W0_9VIRU</name>
<proteinExistence type="inferred from homology"/>
<protein>
    <recommendedName>
        <fullName evidence="2">RNA silencing suppressor</fullName>
    </recommendedName>
</protein>
<evidence type="ECO:0000256" key="1">
    <source>
        <dbReference type="ARBA" id="ARBA00006158"/>
    </source>
</evidence>
<dbReference type="GeneID" id="40524821"/>
<keyword evidence="4" id="KW-0945">Host-virus interaction</keyword>
<reference evidence="11 12" key="1">
    <citation type="journal article" date="2011" name="Arch. Virol.">
        <title>Characterization of cucumber vein-clearing virus, a whitefly (Bemisia tabaci G.)-transmitted carlavirus.</title>
        <authorList>
            <person name="Menzel W."/>
            <person name="Abang M.M."/>
            <person name="Winter S."/>
        </authorList>
    </citation>
    <scope>NUCLEOTIDE SEQUENCE [LARGE SCALE GENOMIC DNA]</scope>
    <source>
        <strain evidence="11">PV-0985</strain>
    </source>
</reference>
<evidence type="ECO:0000256" key="8">
    <source>
        <dbReference type="ARBA" id="ARBA00022833"/>
    </source>
</evidence>
<dbReference type="InterPro" id="IPR002568">
    <property type="entry name" value="Carla-bd"/>
</dbReference>
<keyword evidence="9" id="KW-0238">DNA-binding</keyword>
<dbReference type="Pfam" id="PF01623">
    <property type="entry name" value="Carla_C4"/>
    <property type="match status" value="1"/>
</dbReference>
<evidence type="ECO:0000313" key="12">
    <source>
        <dbReference type="Proteomes" id="UP000232600"/>
    </source>
</evidence>
<evidence type="ECO:0000256" key="6">
    <source>
        <dbReference type="ARBA" id="ARBA00022723"/>
    </source>
</evidence>
<dbReference type="EMBL" id="JN591720">
    <property type="protein sequence ID" value="AEP83731.1"/>
    <property type="molecule type" value="Genomic_RNA"/>
</dbReference>
<evidence type="ECO:0000256" key="9">
    <source>
        <dbReference type="ARBA" id="ARBA00023125"/>
    </source>
</evidence>
<evidence type="ECO:0000313" key="11">
    <source>
        <dbReference type="EMBL" id="AEP83731.1"/>
    </source>
</evidence>
<keyword evidence="5" id="KW-1090">Inhibition of host innate immune response by virus</keyword>
<sequence length="110" mass="12457">MIPAINIAVCLKLVSIKINAELPFDICLLISELNVRSRLNVGTSSFARKRRALQLGRCHRCYRVSPKFYFTRKCDGKTCVPGIGYRRDIEILIKGVTSVIPNKSKFECHS</sequence>
<keyword evidence="6" id="KW-0479">Metal-binding</keyword>
<dbReference type="GO" id="GO:0006355">
    <property type="term" value="P:regulation of DNA-templated transcription"/>
    <property type="evidence" value="ECO:0007669"/>
    <property type="project" value="InterPro"/>
</dbReference>